<evidence type="ECO:0000313" key="6">
    <source>
        <dbReference type="EMBL" id="CAD7245536.1"/>
    </source>
</evidence>
<dbReference type="AlphaFoldDB" id="A0A7R9A2A1"/>
<evidence type="ECO:0000256" key="2">
    <source>
        <dbReference type="ARBA" id="ARBA00022676"/>
    </source>
</evidence>
<accession>A0A7R9A2A1</accession>
<sequence>MDRYQLVPVGIFILSFLHSTASGQSDDGVCQLDCMFRPHPAALVDVREEPQNSLVKVEEEPEVRSKGRVLFTLWSLDEKDVEILRTFSEHLQTLGHEVTFLTHSKHRSFLQDLGPVVSFKIPPSKVCNINASNSPTPFRMVRNALQVPEVNCRAVLDDPTLRTWLGEQKFHAAVTDVVGNECSLALLQALGIPTIGFISQPGFDFFMMAQPPSYIPTPGTGYAGKMSFFQRINNLVYFVTYALTVEAYHLAAYTSIVKRLPDGKHPYNLMQDLAFTFLTYDSYLDSRKRFPPNVKPIGCLHCRPARPLKEDFPKADEKPIVLLNLPQVHRTIIDQILTTTRLRNIDVALTDRTTRPNPKLRNFTIHSEDLQDLLGHDRVKLLITNCDHRDVYSALYHSVPLLCLPSDFLQRDIAALVESRNFGVQAEKFEQWTLFRVMDEALNNDIYSRTVRAISRRMHSRRIAGPLEVFQMWTELVIKRGNLWQLKMIDYRQYRFQTYLIDAILLWVIGITFLAYVMPSISRRFGRLVSLLVGLTILIVGPIAILNVLT</sequence>
<evidence type="ECO:0008006" key="8">
    <source>
        <dbReference type="Google" id="ProtNLM"/>
    </source>
</evidence>
<keyword evidence="2" id="KW-0328">Glycosyltransferase</keyword>
<keyword evidence="5" id="KW-0732">Signal</keyword>
<dbReference type="SUPFAM" id="SSF53756">
    <property type="entry name" value="UDP-Glycosyltransferase/glycogen phosphorylase"/>
    <property type="match status" value="1"/>
</dbReference>
<organism evidence="6">
    <name type="scientific">Darwinula stevensoni</name>
    <dbReference type="NCBI Taxonomy" id="69355"/>
    <lineage>
        <taxon>Eukaryota</taxon>
        <taxon>Metazoa</taxon>
        <taxon>Ecdysozoa</taxon>
        <taxon>Arthropoda</taxon>
        <taxon>Crustacea</taxon>
        <taxon>Oligostraca</taxon>
        <taxon>Ostracoda</taxon>
        <taxon>Podocopa</taxon>
        <taxon>Podocopida</taxon>
        <taxon>Darwinulocopina</taxon>
        <taxon>Darwinuloidea</taxon>
        <taxon>Darwinulidae</taxon>
        <taxon>Darwinula</taxon>
    </lineage>
</organism>
<keyword evidence="4" id="KW-0472">Membrane</keyword>
<evidence type="ECO:0000313" key="7">
    <source>
        <dbReference type="Proteomes" id="UP000677054"/>
    </source>
</evidence>
<feature type="transmembrane region" description="Helical" evidence="4">
    <location>
        <begin position="528"/>
        <end position="549"/>
    </location>
</feature>
<evidence type="ECO:0000256" key="1">
    <source>
        <dbReference type="ARBA" id="ARBA00009995"/>
    </source>
</evidence>
<keyword evidence="3" id="KW-0808">Transferase</keyword>
<dbReference type="PANTHER" id="PTHR48043:SF145">
    <property type="entry name" value="FI06409P-RELATED"/>
    <property type="match status" value="1"/>
</dbReference>
<name>A0A7R9A2A1_9CRUS</name>
<keyword evidence="7" id="KW-1185">Reference proteome</keyword>
<gene>
    <name evidence="6" type="ORF">DSTB1V02_LOCUS5409</name>
</gene>
<feature type="transmembrane region" description="Helical" evidence="4">
    <location>
        <begin position="496"/>
        <end position="516"/>
    </location>
</feature>
<dbReference type="EMBL" id="CAJPEV010000879">
    <property type="protein sequence ID" value="CAG0889262.1"/>
    <property type="molecule type" value="Genomic_DNA"/>
</dbReference>
<comment type="similarity">
    <text evidence="1">Belongs to the UDP-glycosyltransferase family.</text>
</comment>
<dbReference type="GO" id="GO:0008194">
    <property type="term" value="F:UDP-glycosyltransferase activity"/>
    <property type="evidence" value="ECO:0007669"/>
    <property type="project" value="InterPro"/>
</dbReference>
<keyword evidence="4" id="KW-0812">Transmembrane</keyword>
<dbReference type="Pfam" id="PF00201">
    <property type="entry name" value="UDPGT"/>
    <property type="match status" value="1"/>
</dbReference>
<feature type="signal peptide" evidence="5">
    <location>
        <begin position="1"/>
        <end position="23"/>
    </location>
</feature>
<evidence type="ECO:0000256" key="4">
    <source>
        <dbReference type="SAM" id="Phobius"/>
    </source>
</evidence>
<dbReference type="PANTHER" id="PTHR48043">
    <property type="entry name" value="EG:EG0003.4 PROTEIN-RELATED"/>
    <property type="match status" value="1"/>
</dbReference>
<dbReference type="EMBL" id="LR900396">
    <property type="protein sequence ID" value="CAD7245536.1"/>
    <property type="molecule type" value="Genomic_DNA"/>
</dbReference>
<proteinExistence type="inferred from homology"/>
<dbReference type="OrthoDB" id="5835829at2759"/>
<evidence type="ECO:0000256" key="5">
    <source>
        <dbReference type="SAM" id="SignalP"/>
    </source>
</evidence>
<dbReference type="Gene3D" id="3.40.50.2000">
    <property type="entry name" value="Glycogen Phosphorylase B"/>
    <property type="match status" value="2"/>
</dbReference>
<dbReference type="InterPro" id="IPR002213">
    <property type="entry name" value="UDP_glucos_trans"/>
</dbReference>
<dbReference type="InterPro" id="IPR050271">
    <property type="entry name" value="UDP-glycosyltransferase"/>
</dbReference>
<evidence type="ECO:0000256" key="3">
    <source>
        <dbReference type="ARBA" id="ARBA00022679"/>
    </source>
</evidence>
<feature type="chain" id="PRO_5036402742" description="UDP-glycosyltransferase" evidence="5">
    <location>
        <begin position="24"/>
        <end position="550"/>
    </location>
</feature>
<protein>
    <recommendedName>
        <fullName evidence="8">UDP-glycosyltransferase</fullName>
    </recommendedName>
</protein>
<dbReference type="Proteomes" id="UP000677054">
    <property type="component" value="Unassembled WGS sequence"/>
</dbReference>
<keyword evidence="4" id="KW-1133">Transmembrane helix</keyword>
<reference evidence="6" key="1">
    <citation type="submission" date="2020-11" db="EMBL/GenBank/DDBJ databases">
        <authorList>
            <person name="Tran Van P."/>
        </authorList>
    </citation>
    <scope>NUCLEOTIDE SEQUENCE</scope>
</reference>